<evidence type="ECO:0000313" key="1">
    <source>
        <dbReference type="EMBL" id="CBI06165.1"/>
    </source>
</evidence>
<sequence>MDLVINSADYEYRRYFCYKAHPHSLFKVEVLPGIVAEFGEPRSKLGSRRFMLTRLQICKDRYQKHFADMFWKQFHVKYISCRTAGKKLPRIFKVKGNPAQLIKGGYVVICEPNTQGRDSFAFQNSYGYWIEHFGATDVLASDSPSAQCAIKELLNKIASTPNLLKAIPKTDSRVFEQLVAEVFRGFGYEVILAPRHFEWVQG</sequence>
<comment type="caution">
    <text evidence="1">The sequence shown here is derived from an EMBL/GenBank/DDBJ whole genome shotgun (WGS) entry which is preliminary data.</text>
</comment>
<accession>E6QG14</accession>
<dbReference type="EMBL" id="CABP01000161">
    <property type="protein sequence ID" value="CBI06165.1"/>
    <property type="molecule type" value="Genomic_DNA"/>
</dbReference>
<dbReference type="AlphaFoldDB" id="E6QG14"/>
<reference evidence="1" key="1">
    <citation type="submission" date="2009-10" db="EMBL/GenBank/DDBJ databases">
        <title>Diversity of trophic interactions inside an arsenic-rich microbial ecosystem.</title>
        <authorList>
            <person name="Bertin P.N."/>
            <person name="Heinrich-Salmeron A."/>
            <person name="Pelletier E."/>
            <person name="Goulhen-Chollet F."/>
            <person name="Arsene-Ploetze F."/>
            <person name="Gallien S."/>
            <person name="Calteau A."/>
            <person name="Vallenet D."/>
            <person name="Casiot C."/>
            <person name="Chane-Woon-Ming B."/>
            <person name="Giloteaux L."/>
            <person name="Barakat M."/>
            <person name="Bonnefoy V."/>
            <person name="Bruneel O."/>
            <person name="Chandler M."/>
            <person name="Cleiss J."/>
            <person name="Duran R."/>
            <person name="Elbaz-Poulichet F."/>
            <person name="Fonknechten N."/>
            <person name="Lauga B."/>
            <person name="Mornico D."/>
            <person name="Ortet P."/>
            <person name="Schaeffer C."/>
            <person name="Siguier P."/>
            <person name="Alexander Thil Smith A."/>
            <person name="Van Dorsselaer A."/>
            <person name="Weissenbach J."/>
            <person name="Medigue C."/>
            <person name="Le Paslier D."/>
        </authorList>
    </citation>
    <scope>NUCLEOTIDE SEQUENCE</scope>
</reference>
<organism evidence="1">
    <name type="scientific">mine drainage metagenome</name>
    <dbReference type="NCBI Taxonomy" id="410659"/>
    <lineage>
        <taxon>unclassified sequences</taxon>
        <taxon>metagenomes</taxon>
        <taxon>ecological metagenomes</taxon>
    </lineage>
</organism>
<proteinExistence type="predicted"/>
<protein>
    <submittedName>
        <fullName evidence="1">Uncharacterized protein</fullName>
    </submittedName>
</protein>
<name>E6QG14_9ZZZZ</name>
<gene>
    <name evidence="1" type="ORF">CARN5_0299</name>
</gene>